<dbReference type="PANTHER" id="PTHR32338">
    <property type="entry name" value="N-ACETYL-GAMMA-GLUTAMYL-PHOSPHATE REDUCTASE, CHLOROPLASTIC-RELATED-RELATED"/>
    <property type="match status" value="1"/>
</dbReference>
<keyword evidence="1 5" id="KW-0055">Arginine biosynthesis</keyword>
<dbReference type="GO" id="GO:0003942">
    <property type="term" value="F:N-acetyl-gamma-glutamyl-phosphate reductase activity"/>
    <property type="evidence" value="ECO:0007669"/>
    <property type="project" value="UniProtKB-EC"/>
</dbReference>
<dbReference type="Gene3D" id="3.40.50.720">
    <property type="entry name" value="NAD(P)-binding Rossmann-like Domain"/>
    <property type="match status" value="1"/>
</dbReference>
<proteinExistence type="inferred from homology"/>
<dbReference type="InterPro" id="IPR000534">
    <property type="entry name" value="Semialdehyde_DH_NAD-bd"/>
</dbReference>
<evidence type="ECO:0000256" key="2">
    <source>
        <dbReference type="ARBA" id="ARBA00022605"/>
    </source>
</evidence>
<dbReference type="PROSITE" id="PS01224">
    <property type="entry name" value="ARGC"/>
    <property type="match status" value="1"/>
</dbReference>
<dbReference type="Proteomes" id="UP001596116">
    <property type="component" value="Unassembled WGS sequence"/>
</dbReference>
<dbReference type="SUPFAM" id="SSF55347">
    <property type="entry name" value="Glyceraldehyde-3-phosphate dehydrogenase-like, C-terminal domain"/>
    <property type="match status" value="1"/>
</dbReference>
<dbReference type="InterPro" id="IPR058924">
    <property type="entry name" value="AGPR_dimerisation_dom"/>
</dbReference>
<keyword evidence="2 5" id="KW-0028">Amino-acid biosynthesis</keyword>
<dbReference type="InterPro" id="IPR023013">
    <property type="entry name" value="AGPR_AS"/>
</dbReference>
<dbReference type="InterPro" id="IPR050085">
    <property type="entry name" value="AGPR"/>
</dbReference>
<evidence type="ECO:0000256" key="6">
    <source>
        <dbReference type="PROSITE-ProRule" id="PRU10010"/>
    </source>
</evidence>
<comment type="function">
    <text evidence="5">Catalyzes the NADPH-dependent reduction of N-acetyl-5-glutamyl phosphate to yield N-acetyl-L-glutamate 5-semialdehyde.</text>
</comment>
<dbReference type="PANTHER" id="PTHR32338:SF10">
    <property type="entry name" value="N-ACETYL-GAMMA-GLUTAMYL-PHOSPHATE REDUCTASE, CHLOROPLASTIC-RELATED"/>
    <property type="match status" value="1"/>
</dbReference>
<dbReference type="Gene3D" id="3.30.360.10">
    <property type="entry name" value="Dihydrodipicolinate Reductase, domain 2"/>
    <property type="match status" value="1"/>
</dbReference>
<evidence type="ECO:0000313" key="9">
    <source>
        <dbReference type="Proteomes" id="UP001596116"/>
    </source>
</evidence>
<keyword evidence="9" id="KW-1185">Reference proteome</keyword>
<comment type="pathway">
    <text evidence="5">Amino-acid biosynthesis; L-arginine biosynthesis; N(2)-acetyl-L-ornithine from L-glutamate: step 3/4.</text>
</comment>
<comment type="catalytic activity">
    <reaction evidence="5">
        <text>N-acetyl-L-glutamate 5-semialdehyde + phosphate + NADP(+) = N-acetyl-L-glutamyl 5-phosphate + NADPH + H(+)</text>
        <dbReference type="Rhea" id="RHEA:21588"/>
        <dbReference type="ChEBI" id="CHEBI:15378"/>
        <dbReference type="ChEBI" id="CHEBI:29123"/>
        <dbReference type="ChEBI" id="CHEBI:43474"/>
        <dbReference type="ChEBI" id="CHEBI:57783"/>
        <dbReference type="ChEBI" id="CHEBI:57936"/>
        <dbReference type="ChEBI" id="CHEBI:58349"/>
        <dbReference type="EC" id="1.2.1.38"/>
    </reaction>
</comment>
<dbReference type="SUPFAM" id="SSF51735">
    <property type="entry name" value="NAD(P)-binding Rossmann-fold domains"/>
    <property type="match status" value="1"/>
</dbReference>
<dbReference type="RefSeq" id="WP_379882720.1">
    <property type="nucleotide sequence ID" value="NZ_JBHPON010000002.1"/>
</dbReference>
<protein>
    <recommendedName>
        <fullName evidence="5">N-acetyl-gamma-glutamyl-phosphate reductase</fullName>
        <shortName evidence="5">AGPR</shortName>
        <ecNumber evidence="5">1.2.1.38</ecNumber>
    </recommendedName>
    <alternativeName>
        <fullName evidence="5">N-acetyl-glutamate semialdehyde dehydrogenase</fullName>
        <shortName evidence="5">NAGSA dehydrogenase</shortName>
    </alternativeName>
</protein>
<keyword evidence="3 5" id="KW-0521">NADP</keyword>
<keyword evidence="4 5" id="KW-0560">Oxidoreductase</keyword>
<evidence type="ECO:0000256" key="1">
    <source>
        <dbReference type="ARBA" id="ARBA00022571"/>
    </source>
</evidence>
<dbReference type="NCBIfam" id="TIGR01850">
    <property type="entry name" value="argC"/>
    <property type="match status" value="1"/>
</dbReference>
<dbReference type="Pfam" id="PF22698">
    <property type="entry name" value="Semialdhyde_dhC_1"/>
    <property type="match status" value="1"/>
</dbReference>
<dbReference type="EC" id="1.2.1.38" evidence="5"/>
<dbReference type="CDD" id="cd24149">
    <property type="entry name" value="AGPR_N_ARG5_6_like"/>
    <property type="match status" value="1"/>
</dbReference>
<keyword evidence="5" id="KW-0963">Cytoplasm</keyword>
<dbReference type="InterPro" id="IPR036291">
    <property type="entry name" value="NAD(P)-bd_dom_sf"/>
</dbReference>
<feature type="domain" description="Semialdehyde dehydrogenase NAD-binding" evidence="7">
    <location>
        <begin position="6"/>
        <end position="127"/>
    </location>
</feature>
<sequence length="320" mass="34083">MSTPFLVGLVGARGHTGRELIRLIAGHPELMLAYAVSREFAGRPVAEVAPEDKDECVFEALSPEEVAKRRADVVILAAPDGAAAPYVEAIEAHAPGRIIIDLSADYRFNDDWAYGLPELNRKNIAGKTRIANPGCYATAIQLAIGPLVPKLGGIPSVFGVSGYSGAGTKPSPKNDPERLKDNLMPYALTGHNHERESTRHLGTKVRFSPHVHPAFRGIVITAHIPLADKMDVAALTQLFEEKYAREPLIALRNAPPELKDGTNRKGVLLGGFTISEDSPNGGGGHAVVVAAEDNLLKGAAVQAVQNINLALGLEELKGIL</sequence>
<evidence type="ECO:0000256" key="4">
    <source>
        <dbReference type="ARBA" id="ARBA00023002"/>
    </source>
</evidence>
<feature type="active site" evidence="5 6">
    <location>
        <position position="135"/>
    </location>
</feature>
<dbReference type="InterPro" id="IPR000706">
    <property type="entry name" value="AGPR_type-1"/>
</dbReference>
<evidence type="ECO:0000256" key="5">
    <source>
        <dbReference type="HAMAP-Rule" id="MF_00150"/>
    </source>
</evidence>
<organism evidence="8 9">
    <name type="scientific">Hyphococcus aureus</name>
    <dbReference type="NCBI Taxonomy" id="2666033"/>
    <lineage>
        <taxon>Bacteria</taxon>
        <taxon>Pseudomonadati</taxon>
        <taxon>Pseudomonadota</taxon>
        <taxon>Alphaproteobacteria</taxon>
        <taxon>Parvularculales</taxon>
        <taxon>Parvularculaceae</taxon>
        <taxon>Hyphococcus</taxon>
    </lineage>
</organism>
<gene>
    <name evidence="5 8" type="primary">argC</name>
    <name evidence="8" type="ORF">ACFMB1_10885</name>
</gene>
<name>A0ABW1L197_9PROT</name>
<comment type="subcellular location">
    <subcellularLocation>
        <location evidence="5">Cytoplasm</location>
    </subcellularLocation>
</comment>
<dbReference type="CDD" id="cd23936">
    <property type="entry name" value="AGPR_C_ARG5_6_like"/>
    <property type="match status" value="1"/>
</dbReference>
<dbReference type="EMBL" id="JBHPON010000002">
    <property type="protein sequence ID" value="MFC6036052.1"/>
    <property type="molecule type" value="Genomic_DNA"/>
</dbReference>
<evidence type="ECO:0000313" key="8">
    <source>
        <dbReference type="EMBL" id="MFC6036052.1"/>
    </source>
</evidence>
<comment type="similarity">
    <text evidence="5">Belongs to the NAGSA dehydrogenase family. Type 1 subfamily.</text>
</comment>
<reference evidence="8 9" key="1">
    <citation type="submission" date="2024-09" db="EMBL/GenBank/DDBJ databases">
        <authorList>
            <person name="Zhang Z.-H."/>
        </authorList>
    </citation>
    <scope>NUCLEOTIDE SEQUENCE [LARGE SCALE GENOMIC DNA]</scope>
    <source>
        <strain evidence="8 9">HHTR114</strain>
    </source>
</reference>
<dbReference type="Pfam" id="PF01118">
    <property type="entry name" value="Semialdhyde_dh"/>
    <property type="match status" value="1"/>
</dbReference>
<evidence type="ECO:0000259" key="7">
    <source>
        <dbReference type="SMART" id="SM00859"/>
    </source>
</evidence>
<dbReference type="HAMAP" id="MF_00150">
    <property type="entry name" value="ArgC_type1"/>
    <property type="match status" value="1"/>
</dbReference>
<evidence type="ECO:0000256" key="3">
    <source>
        <dbReference type="ARBA" id="ARBA00022857"/>
    </source>
</evidence>
<dbReference type="SMART" id="SM00859">
    <property type="entry name" value="Semialdhyde_dh"/>
    <property type="match status" value="1"/>
</dbReference>
<accession>A0ABW1L197</accession>
<comment type="caution">
    <text evidence="8">The sequence shown here is derived from an EMBL/GenBank/DDBJ whole genome shotgun (WGS) entry which is preliminary data.</text>
</comment>